<dbReference type="AlphaFoldDB" id="A0A5Q2RMI5"/>
<gene>
    <name evidence="8" type="ORF">GH723_08155</name>
</gene>
<evidence type="ECO:0000256" key="4">
    <source>
        <dbReference type="ARBA" id="ARBA00022989"/>
    </source>
</evidence>
<keyword evidence="4 7" id="KW-1133">Transmembrane helix</keyword>
<dbReference type="EMBL" id="CP045851">
    <property type="protein sequence ID" value="QGG95080.1"/>
    <property type="molecule type" value="Genomic_DNA"/>
</dbReference>
<dbReference type="InterPro" id="IPR017039">
    <property type="entry name" value="Virul_fac_BrkB"/>
</dbReference>
<dbReference type="NCBIfam" id="TIGR00765">
    <property type="entry name" value="yihY_not_rbn"/>
    <property type="match status" value="1"/>
</dbReference>
<dbReference type="Pfam" id="PF03631">
    <property type="entry name" value="Virul_fac_BrkB"/>
    <property type="match status" value="1"/>
</dbReference>
<protein>
    <submittedName>
        <fullName evidence="8">YihY family inner membrane protein</fullName>
    </submittedName>
</protein>
<dbReference type="PANTHER" id="PTHR30213">
    <property type="entry name" value="INNER MEMBRANE PROTEIN YHJD"/>
    <property type="match status" value="1"/>
</dbReference>
<feature type="region of interest" description="Disordered" evidence="6">
    <location>
        <begin position="1"/>
        <end position="40"/>
    </location>
</feature>
<evidence type="ECO:0000256" key="2">
    <source>
        <dbReference type="ARBA" id="ARBA00022475"/>
    </source>
</evidence>
<keyword evidence="3 7" id="KW-0812">Transmembrane</keyword>
<feature type="transmembrane region" description="Helical" evidence="7">
    <location>
        <begin position="279"/>
        <end position="301"/>
    </location>
</feature>
<keyword evidence="5 7" id="KW-0472">Membrane</keyword>
<feature type="transmembrane region" description="Helical" evidence="7">
    <location>
        <begin position="209"/>
        <end position="232"/>
    </location>
</feature>
<evidence type="ECO:0000256" key="3">
    <source>
        <dbReference type="ARBA" id="ARBA00022692"/>
    </source>
</evidence>
<feature type="transmembrane region" description="Helical" evidence="7">
    <location>
        <begin position="127"/>
        <end position="150"/>
    </location>
</feature>
<proteinExistence type="predicted"/>
<accession>A0A5Q2RMI5</accession>
<keyword evidence="9" id="KW-1185">Reference proteome</keyword>
<evidence type="ECO:0000256" key="6">
    <source>
        <dbReference type="SAM" id="MobiDB-lite"/>
    </source>
</evidence>
<dbReference type="PIRSF" id="PIRSF035875">
    <property type="entry name" value="RNase_BN"/>
    <property type="match status" value="1"/>
</dbReference>
<evidence type="ECO:0000256" key="5">
    <source>
        <dbReference type="ARBA" id="ARBA00023136"/>
    </source>
</evidence>
<dbReference type="PANTHER" id="PTHR30213:SF0">
    <property type="entry name" value="UPF0761 MEMBRANE PROTEIN YIHY"/>
    <property type="match status" value="1"/>
</dbReference>
<dbReference type="Proteomes" id="UP000334019">
    <property type="component" value="Chromosome"/>
</dbReference>
<evidence type="ECO:0000313" key="9">
    <source>
        <dbReference type="Proteomes" id="UP000334019"/>
    </source>
</evidence>
<dbReference type="RefSeq" id="WP_153759188.1">
    <property type="nucleotide sequence ID" value="NZ_CP045851.1"/>
</dbReference>
<feature type="transmembrane region" description="Helical" evidence="7">
    <location>
        <begin position="59"/>
        <end position="88"/>
    </location>
</feature>
<organism evidence="8 9">
    <name type="scientific">Actinomarinicola tropica</name>
    <dbReference type="NCBI Taxonomy" id="2789776"/>
    <lineage>
        <taxon>Bacteria</taxon>
        <taxon>Bacillati</taxon>
        <taxon>Actinomycetota</taxon>
        <taxon>Acidimicrobiia</taxon>
        <taxon>Acidimicrobiales</taxon>
        <taxon>Iamiaceae</taxon>
        <taxon>Actinomarinicola</taxon>
    </lineage>
</organism>
<name>A0A5Q2RMI5_9ACTN</name>
<evidence type="ECO:0000256" key="7">
    <source>
        <dbReference type="SAM" id="Phobius"/>
    </source>
</evidence>
<evidence type="ECO:0000313" key="8">
    <source>
        <dbReference type="EMBL" id="QGG95080.1"/>
    </source>
</evidence>
<feature type="compositionally biased region" description="Basic and acidic residues" evidence="6">
    <location>
        <begin position="13"/>
        <end position="31"/>
    </location>
</feature>
<comment type="subcellular location">
    <subcellularLocation>
        <location evidence="1">Cell membrane</location>
        <topology evidence="1">Multi-pass membrane protein</topology>
    </subcellularLocation>
</comment>
<dbReference type="GO" id="GO:0005886">
    <property type="term" value="C:plasma membrane"/>
    <property type="evidence" value="ECO:0007669"/>
    <property type="project" value="UniProtKB-SubCell"/>
</dbReference>
<feature type="compositionally biased region" description="Polar residues" evidence="6">
    <location>
        <begin position="1"/>
        <end position="11"/>
    </location>
</feature>
<dbReference type="KEGG" id="atq:GH723_08155"/>
<keyword evidence="2" id="KW-1003">Cell membrane</keyword>
<feature type="transmembrane region" description="Helical" evidence="7">
    <location>
        <begin position="244"/>
        <end position="267"/>
    </location>
</feature>
<feature type="transmembrane region" description="Helical" evidence="7">
    <location>
        <begin position="171"/>
        <end position="197"/>
    </location>
</feature>
<evidence type="ECO:0000256" key="1">
    <source>
        <dbReference type="ARBA" id="ARBA00004651"/>
    </source>
</evidence>
<feature type="region of interest" description="Disordered" evidence="6">
    <location>
        <begin position="314"/>
        <end position="337"/>
    </location>
</feature>
<sequence length="337" mass="35410">MTRAGDTTTGSIDLRRDTSVADAGGDDHGRNAEQPTDIPASGWKAVARRVGQQFKEDRVTLTAAGVAFFGFLAVIPGLVALVSVYGLFGDPDTVQDTVRDVAGTMPEEARDMLVNQLESITSTSGGALTLGLIISLAGALWAASSGMAYLMDALGVVYDEDEERGFVAKRLTAIGLTIGAIVFGIVAIAAITVWPAVVSAIEPPSPLGWLLRLAVWPVLAVALAAALALLYRLGPDREDAEWRWVTPGSMIAVVVWIAASIGFQVYAGNFGSYNETYGSLGAVVIMMLWLWLSAIAVLLGAEINAEMELQTARDTTTGADEPMGARGAEVADNVAHD</sequence>
<reference evidence="8 9" key="1">
    <citation type="submission" date="2019-11" db="EMBL/GenBank/DDBJ databases">
        <authorList>
            <person name="He Y."/>
        </authorList>
    </citation>
    <scope>NUCLEOTIDE SEQUENCE [LARGE SCALE GENOMIC DNA]</scope>
    <source>
        <strain evidence="8 9">SCSIO 58843</strain>
    </source>
</reference>